<keyword evidence="1" id="KW-1133">Transmembrane helix</keyword>
<evidence type="ECO:0000313" key="3">
    <source>
        <dbReference type="Proteomes" id="UP000030153"/>
    </source>
</evidence>
<dbReference type="STRING" id="1385513.N780_10400"/>
<keyword evidence="3" id="KW-1185">Reference proteome</keyword>
<accession>A0A0A2UWU6</accession>
<feature type="transmembrane region" description="Helical" evidence="1">
    <location>
        <begin position="66"/>
        <end position="87"/>
    </location>
</feature>
<dbReference type="OrthoDB" id="2353183at2"/>
<feature type="transmembrane region" description="Helical" evidence="1">
    <location>
        <begin position="99"/>
        <end position="121"/>
    </location>
</feature>
<gene>
    <name evidence="2" type="ORF">N780_10400</name>
</gene>
<evidence type="ECO:0000256" key="1">
    <source>
        <dbReference type="SAM" id="Phobius"/>
    </source>
</evidence>
<keyword evidence="1" id="KW-0812">Transmembrane</keyword>
<name>A0A0A2UWU6_9BACI</name>
<reference evidence="2 3" key="1">
    <citation type="submission" date="2013-08" db="EMBL/GenBank/DDBJ databases">
        <title>Genome of Pontibacillus chungwhensis.</title>
        <authorList>
            <person name="Wang Q."/>
            <person name="Wang G."/>
        </authorList>
    </citation>
    <scope>NUCLEOTIDE SEQUENCE [LARGE SCALE GENOMIC DNA]</scope>
    <source>
        <strain evidence="2 3">BH030062</strain>
    </source>
</reference>
<dbReference type="RefSeq" id="WP_036778417.1">
    <property type="nucleotide sequence ID" value="NZ_AVBG01000001.1"/>
</dbReference>
<organism evidence="2 3">
    <name type="scientific">Pontibacillus chungwhensis BH030062</name>
    <dbReference type="NCBI Taxonomy" id="1385513"/>
    <lineage>
        <taxon>Bacteria</taxon>
        <taxon>Bacillati</taxon>
        <taxon>Bacillota</taxon>
        <taxon>Bacilli</taxon>
        <taxon>Bacillales</taxon>
        <taxon>Bacillaceae</taxon>
        <taxon>Pontibacillus</taxon>
    </lineage>
</organism>
<sequence length="127" mass="14855">MNQMLAYLAAVFITLPIPLTIIVYLIMRKTVKNKKKSLHVTVNSMTLIYVLAVPAALFVIFERSFISYVFILLILLLSLFVFLHWKVKEEIVFKKAFKGFWRFSFLLFVSLHISLTIYGLAYRLMTL</sequence>
<dbReference type="eggNOG" id="ENOG5033HF9">
    <property type="taxonomic scope" value="Bacteria"/>
</dbReference>
<evidence type="ECO:0000313" key="2">
    <source>
        <dbReference type="EMBL" id="KGP92762.1"/>
    </source>
</evidence>
<comment type="caution">
    <text evidence="2">The sequence shown here is derived from an EMBL/GenBank/DDBJ whole genome shotgun (WGS) entry which is preliminary data.</text>
</comment>
<dbReference type="AlphaFoldDB" id="A0A0A2UWU6"/>
<proteinExistence type="predicted"/>
<dbReference type="Proteomes" id="UP000030153">
    <property type="component" value="Unassembled WGS sequence"/>
</dbReference>
<keyword evidence="1" id="KW-0472">Membrane</keyword>
<evidence type="ECO:0008006" key="4">
    <source>
        <dbReference type="Google" id="ProtNLM"/>
    </source>
</evidence>
<dbReference type="InterPro" id="IPR024515">
    <property type="entry name" value="DUF3397"/>
</dbReference>
<dbReference type="EMBL" id="AVBG01000001">
    <property type="protein sequence ID" value="KGP92762.1"/>
    <property type="molecule type" value="Genomic_DNA"/>
</dbReference>
<feature type="transmembrane region" description="Helical" evidence="1">
    <location>
        <begin position="6"/>
        <end position="26"/>
    </location>
</feature>
<feature type="transmembrane region" description="Helical" evidence="1">
    <location>
        <begin position="38"/>
        <end position="60"/>
    </location>
</feature>
<dbReference type="Pfam" id="PF11877">
    <property type="entry name" value="DUF3397"/>
    <property type="match status" value="1"/>
</dbReference>
<protein>
    <recommendedName>
        <fullName evidence="4">DUF3397 domain-containing protein</fullName>
    </recommendedName>
</protein>